<evidence type="ECO:0000313" key="5">
    <source>
        <dbReference type="Proteomes" id="UP000450000"/>
    </source>
</evidence>
<dbReference type="Proteomes" id="UP000450000">
    <property type="component" value="Unassembled WGS sequence"/>
</dbReference>
<evidence type="ECO:0000256" key="2">
    <source>
        <dbReference type="SAM" id="MobiDB-lite"/>
    </source>
</evidence>
<dbReference type="OrthoDB" id="22038at2"/>
<keyword evidence="5" id="KW-1185">Reference proteome</keyword>
<reference evidence="4 5" key="1">
    <citation type="submission" date="2019-09" db="EMBL/GenBank/DDBJ databases">
        <title>Genome Sequences of Streptomyces kaniharaensis ATCC 21070.</title>
        <authorList>
            <person name="Zhu W."/>
            <person name="De Crecy-Lagard V."/>
            <person name="Richards N.G."/>
        </authorList>
    </citation>
    <scope>NUCLEOTIDE SEQUENCE [LARGE SCALE GENOMIC DNA]</scope>
    <source>
        <strain evidence="4 5">SF-557</strain>
    </source>
</reference>
<dbReference type="PROSITE" id="PS51462">
    <property type="entry name" value="NUDIX"/>
    <property type="match status" value="1"/>
</dbReference>
<dbReference type="PROSITE" id="PS00893">
    <property type="entry name" value="NUDIX_BOX"/>
    <property type="match status" value="1"/>
</dbReference>
<dbReference type="GO" id="GO:0016787">
    <property type="term" value="F:hydrolase activity"/>
    <property type="evidence" value="ECO:0007669"/>
    <property type="project" value="UniProtKB-KW"/>
</dbReference>
<accession>A0A6N7L459</accession>
<feature type="compositionally biased region" description="Polar residues" evidence="2">
    <location>
        <begin position="106"/>
        <end position="115"/>
    </location>
</feature>
<feature type="domain" description="Nudix hydrolase" evidence="3">
    <location>
        <begin position="117"/>
        <end position="268"/>
    </location>
</feature>
<dbReference type="InterPro" id="IPR000086">
    <property type="entry name" value="NUDIX_hydrolase_dom"/>
</dbReference>
<evidence type="ECO:0000313" key="4">
    <source>
        <dbReference type="EMBL" id="MQS17368.1"/>
    </source>
</evidence>
<feature type="compositionally biased region" description="Basic and acidic residues" evidence="2">
    <location>
        <begin position="54"/>
        <end position="76"/>
    </location>
</feature>
<organism evidence="4 5">
    <name type="scientific">Streptomyces kaniharaensis</name>
    <dbReference type="NCBI Taxonomy" id="212423"/>
    <lineage>
        <taxon>Bacteria</taxon>
        <taxon>Bacillati</taxon>
        <taxon>Actinomycetota</taxon>
        <taxon>Actinomycetes</taxon>
        <taxon>Kitasatosporales</taxon>
        <taxon>Streptomycetaceae</taxon>
        <taxon>Streptomyces</taxon>
    </lineage>
</organism>
<dbReference type="InterPro" id="IPR020084">
    <property type="entry name" value="NUDIX_hydrolase_CS"/>
</dbReference>
<sequence length="310" mass="33632">MLVRSTRSPARGQLVRPRRVHGRRVAALAAGSRRTHPSTRPEHAPVHTQAPGRGDGRLTREGTRQRDPAQRDRRTAVDALEVPATTSNRSAPPGAQRPRERGDAVTDQQTTTPTRSVREVTASTFLLRRDAGQWFVGLIWHDRLGSHMPAGGHGEVGEGVHDAAVREVLEETGHRARLVPGPTVPTPTGFPHRPVPAPWWICEGGASPDGHTSTPHTHVDHIYLALAETASAAAEQQADHQLTWFTRSRLTTDPTVSEDSRLLALQLMSWLDGAPAGAEDDPEQLSAHLAHRAALGLVLPAQQRQQEGPA</sequence>
<dbReference type="AlphaFoldDB" id="A0A6N7L459"/>
<feature type="region of interest" description="Disordered" evidence="2">
    <location>
        <begin position="1"/>
        <end position="116"/>
    </location>
</feature>
<proteinExistence type="predicted"/>
<keyword evidence="1" id="KW-0378">Hydrolase</keyword>
<dbReference type="InterPro" id="IPR015797">
    <property type="entry name" value="NUDIX_hydrolase-like_dom_sf"/>
</dbReference>
<dbReference type="Gene3D" id="3.90.79.10">
    <property type="entry name" value="Nucleoside Triphosphate Pyrophosphohydrolase"/>
    <property type="match status" value="1"/>
</dbReference>
<dbReference type="EMBL" id="WBOF01000004">
    <property type="protein sequence ID" value="MQS17368.1"/>
    <property type="molecule type" value="Genomic_DNA"/>
</dbReference>
<dbReference type="Pfam" id="PF00293">
    <property type="entry name" value="NUDIX"/>
    <property type="match status" value="1"/>
</dbReference>
<name>A0A6N7L459_9ACTN</name>
<evidence type="ECO:0000256" key="1">
    <source>
        <dbReference type="ARBA" id="ARBA00022801"/>
    </source>
</evidence>
<evidence type="ECO:0000259" key="3">
    <source>
        <dbReference type="PROSITE" id="PS51462"/>
    </source>
</evidence>
<gene>
    <name evidence="4" type="ORF">F7Q99_35600</name>
</gene>
<protein>
    <submittedName>
        <fullName evidence="4">NUDIX domain-containing protein</fullName>
    </submittedName>
</protein>
<comment type="caution">
    <text evidence="4">The sequence shown here is derived from an EMBL/GenBank/DDBJ whole genome shotgun (WGS) entry which is preliminary data.</text>
</comment>
<dbReference type="SUPFAM" id="SSF55811">
    <property type="entry name" value="Nudix"/>
    <property type="match status" value="1"/>
</dbReference>